<dbReference type="Proteomes" id="UP000280073">
    <property type="component" value="Unassembled WGS sequence"/>
</dbReference>
<evidence type="ECO:0000313" key="2">
    <source>
        <dbReference type="EMBL" id="RSR57630.1"/>
    </source>
</evidence>
<name>A0A429MR33_ACIBA</name>
<dbReference type="GO" id="GO:0016740">
    <property type="term" value="F:transferase activity"/>
    <property type="evidence" value="ECO:0007669"/>
    <property type="project" value="UniProtKB-KW"/>
</dbReference>
<dbReference type="InterPro" id="IPR011009">
    <property type="entry name" value="Kinase-like_dom_sf"/>
</dbReference>
<dbReference type="Pfam" id="PF01636">
    <property type="entry name" value="APH"/>
    <property type="match status" value="1"/>
</dbReference>
<reference evidence="2 3" key="1">
    <citation type="submission" date="2018-10" db="EMBL/GenBank/DDBJ databases">
        <title>GWAS and RNA-Seq identify cryptic mechanisms of antimicrobial resistance in Acinetobacter baumannii.</title>
        <authorList>
            <person name="Sahl J.W."/>
        </authorList>
    </citation>
    <scope>NUCLEOTIDE SEQUENCE [LARGE SCALE GENOMIC DNA]</scope>
    <source>
        <strain evidence="2 3">TG28175</strain>
    </source>
</reference>
<dbReference type="EMBL" id="RFDI01000467">
    <property type="protein sequence ID" value="RSR57630.1"/>
    <property type="molecule type" value="Genomic_DNA"/>
</dbReference>
<dbReference type="AlphaFoldDB" id="A0A429MR33"/>
<feature type="domain" description="Aminoglycoside phosphotransferase" evidence="1">
    <location>
        <begin position="25"/>
        <end position="137"/>
    </location>
</feature>
<gene>
    <name evidence="2" type="ORF">EA686_10120</name>
</gene>
<sequence length="162" mass="18871">MTIQDIQSLAEAHGLLLTDKMNFNEMGIDFKVVFALDTKGQQWLLRIPRRDGMREQIKKEKRILELVKKHLSVEVPDWRISSTELVAYPILKDNPVLNLDAETYEIIWNMDKDSPKYITSLAKTLFEIHSIPEKEVRENDLKIMKPSDLRPEIANNLQLVKS</sequence>
<dbReference type="InterPro" id="IPR002575">
    <property type="entry name" value="Aminoglycoside_PTrfase"/>
</dbReference>
<feature type="non-terminal residue" evidence="2">
    <location>
        <position position="162"/>
    </location>
</feature>
<dbReference type="Gene3D" id="3.30.200.20">
    <property type="entry name" value="Phosphorylase Kinase, domain 1"/>
    <property type="match status" value="1"/>
</dbReference>
<evidence type="ECO:0000313" key="3">
    <source>
        <dbReference type="Proteomes" id="UP000280073"/>
    </source>
</evidence>
<protein>
    <submittedName>
        <fullName evidence="2">Macrolide 2'-phosphotransferase</fullName>
    </submittedName>
</protein>
<dbReference type="SUPFAM" id="SSF56112">
    <property type="entry name" value="Protein kinase-like (PK-like)"/>
    <property type="match status" value="1"/>
</dbReference>
<organism evidence="2 3">
    <name type="scientific">Acinetobacter baumannii</name>
    <dbReference type="NCBI Taxonomy" id="470"/>
    <lineage>
        <taxon>Bacteria</taxon>
        <taxon>Pseudomonadati</taxon>
        <taxon>Pseudomonadota</taxon>
        <taxon>Gammaproteobacteria</taxon>
        <taxon>Moraxellales</taxon>
        <taxon>Moraxellaceae</taxon>
        <taxon>Acinetobacter</taxon>
        <taxon>Acinetobacter calcoaceticus/baumannii complex</taxon>
    </lineage>
</organism>
<keyword evidence="2" id="KW-0808">Transferase</keyword>
<evidence type="ECO:0000259" key="1">
    <source>
        <dbReference type="Pfam" id="PF01636"/>
    </source>
</evidence>
<proteinExistence type="predicted"/>
<comment type="caution">
    <text evidence="2">The sequence shown here is derived from an EMBL/GenBank/DDBJ whole genome shotgun (WGS) entry which is preliminary data.</text>
</comment>
<accession>A0A429MR33</accession>